<comment type="caution">
    <text evidence="4">The sequence shown here is derived from an EMBL/GenBank/DDBJ whole genome shotgun (WGS) entry which is preliminary data.</text>
</comment>
<keyword evidence="5" id="KW-1185">Reference proteome</keyword>
<organism evidence="4 5">
    <name type="scientific">Psychromicrobium silvestre</name>
    <dbReference type="NCBI Taxonomy" id="1645614"/>
    <lineage>
        <taxon>Bacteria</taxon>
        <taxon>Bacillati</taxon>
        <taxon>Actinomycetota</taxon>
        <taxon>Actinomycetes</taxon>
        <taxon>Micrococcales</taxon>
        <taxon>Micrococcaceae</taxon>
        <taxon>Psychromicrobium</taxon>
    </lineage>
</organism>
<dbReference type="InterPro" id="IPR000772">
    <property type="entry name" value="Ricin_B_lectin"/>
</dbReference>
<reference evidence="4 5" key="1">
    <citation type="submission" date="2020-07" db="EMBL/GenBank/DDBJ databases">
        <title>Sequencing the genomes of 1000 actinobacteria strains.</title>
        <authorList>
            <person name="Klenk H.-P."/>
        </authorList>
    </citation>
    <scope>NUCLEOTIDE SEQUENCE [LARGE SCALE GENOMIC DNA]</scope>
    <source>
        <strain evidence="4 5">DSM 102047</strain>
    </source>
</reference>
<feature type="domain" description="F5/8 type C" evidence="3">
    <location>
        <begin position="764"/>
        <end position="866"/>
    </location>
</feature>
<dbReference type="Proteomes" id="UP000521748">
    <property type="component" value="Unassembled WGS sequence"/>
</dbReference>
<dbReference type="SMART" id="SM00458">
    <property type="entry name" value="RICIN"/>
    <property type="match status" value="1"/>
</dbReference>
<feature type="signal peptide" evidence="2">
    <location>
        <begin position="1"/>
        <end position="34"/>
    </location>
</feature>
<sequence length="866" mass="92673">MSYRSKIRRSVALGGALALTSGLLLATAPLSASAVLPASNYKVTMGALSDIPHTGDTPAGSYIDKDGTYYAQLAAALYGPNDPRWWRFSSGGNFNTSTDNSTINSMPDNANTTTRCNTSPTGLEASPNPANASDQRNYCDLMGVWVDPDTGDWYGLVHNEFTMSPFGEGMHYDAIDYAVSTNQGKDWTIKAHILTSPYSTTRNDTSAFPQQTYYYGEGDPRLYVDTASGYFYVYYNSRSIQKPGVSGTAWNNFEHVARAPMSAKFAPSSWNKWYNGSWSQPGIGGKESNMVPVDAAHPTGYTPVDKEYNPANPGSNDQQVAAGTMPSRSPLNTMNIIYDAYLGLYIGEPEVLDQNVGAPQQFYATDNLVTQKWSLIGDTGSFKTASWYRWMLDAANLTNPYITGKNFQSYFLYGGQPGGQATMSIEQNQMPEQPANVLPVDQNKNYQISAGNNRVLSAVGVTSATTSTAGSTGSGLDSWKFVYGASEGTYTIVNSATGRVLSVASGTTAARAWGAAPITTVSCGAPAVTQQWFIVANTDPATGNATGSYHLVNRYSGLVLALSDAAGRLSETTPTRAWTNGTGNAVGGTRTGAEQTLSFTEAGQPAIDLALGKPTTASSSEVKAGQILTANMATDGNLSTRWSSASADPQWLQVDLGSVQSIGRVKLSWEYAYGKAYQIQTSNDGVNWSTIYSTGAGVGGVQDLKNLTGTGRYVRMYGTTRGTPYGYSLWGFEVYAPADLAAGRPTTASSVQSGTSYTPDLATDGKSNTRWSSAPSDSQWLQVDLGSIQAICEVKLSWESAYAKAYQVQTSNDGTNWATVYMTGNGAGGVEDLKSLNGWGRYVRMIGSTRATGYGYSLWSFEVYRS</sequence>
<feature type="domain" description="F5/8 type C" evidence="3">
    <location>
        <begin position="602"/>
        <end position="737"/>
    </location>
</feature>
<dbReference type="SUPFAM" id="SSF50370">
    <property type="entry name" value="Ricin B-like lectins"/>
    <property type="match status" value="1"/>
</dbReference>
<gene>
    <name evidence="4" type="ORF">FHU41_000667</name>
</gene>
<evidence type="ECO:0000313" key="4">
    <source>
        <dbReference type="EMBL" id="NYE94446.1"/>
    </source>
</evidence>
<dbReference type="InterPro" id="IPR000421">
    <property type="entry name" value="FA58C"/>
</dbReference>
<dbReference type="SUPFAM" id="SSF49785">
    <property type="entry name" value="Galactose-binding domain-like"/>
    <property type="match status" value="2"/>
</dbReference>
<keyword evidence="2" id="KW-0732">Signal</keyword>
<dbReference type="RefSeq" id="WP_218846918.1">
    <property type="nucleotide sequence ID" value="NZ_JACBYQ010000001.1"/>
</dbReference>
<dbReference type="EMBL" id="JACBYQ010000001">
    <property type="protein sequence ID" value="NYE94446.1"/>
    <property type="molecule type" value="Genomic_DNA"/>
</dbReference>
<dbReference type="Pfam" id="PF14200">
    <property type="entry name" value="RicinB_lectin_2"/>
    <property type="match status" value="1"/>
</dbReference>
<dbReference type="CDD" id="cd00161">
    <property type="entry name" value="beta-trefoil_Ricin-like"/>
    <property type="match status" value="1"/>
</dbReference>
<dbReference type="Gene3D" id="2.80.10.50">
    <property type="match status" value="1"/>
</dbReference>
<name>A0A7Y9S667_9MICC</name>
<dbReference type="InterPro" id="IPR008979">
    <property type="entry name" value="Galactose-bd-like_sf"/>
</dbReference>
<dbReference type="AlphaFoldDB" id="A0A7Y9S667"/>
<dbReference type="Gene3D" id="2.60.120.260">
    <property type="entry name" value="Galactose-binding domain-like"/>
    <property type="match status" value="2"/>
</dbReference>
<feature type="region of interest" description="Disordered" evidence="1">
    <location>
        <begin position="747"/>
        <end position="769"/>
    </location>
</feature>
<evidence type="ECO:0000313" key="5">
    <source>
        <dbReference type="Proteomes" id="UP000521748"/>
    </source>
</evidence>
<protein>
    <recommendedName>
        <fullName evidence="3">F5/8 type C domain-containing protein</fullName>
    </recommendedName>
</protein>
<evidence type="ECO:0000256" key="1">
    <source>
        <dbReference type="SAM" id="MobiDB-lite"/>
    </source>
</evidence>
<accession>A0A7Y9S667</accession>
<evidence type="ECO:0000259" key="3">
    <source>
        <dbReference type="PROSITE" id="PS50022"/>
    </source>
</evidence>
<dbReference type="Pfam" id="PF00754">
    <property type="entry name" value="F5_F8_type_C"/>
    <property type="match status" value="2"/>
</dbReference>
<proteinExistence type="predicted"/>
<evidence type="ECO:0000256" key="2">
    <source>
        <dbReference type="SAM" id="SignalP"/>
    </source>
</evidence>
<dbReference type="PROSITE" id="PS50231">
    <property type="entry name" value="RICIN_B_LECTIN"/>
    <property type="match status" value="1"/>
</dbReference>
<feature type="chain" id="PRO_5031569446" description="F5/8 type C domain-containing protein" evidence="2">
    <location>
        <begin position="35"/>
        <end position="866"/>
    </location>
</feature>
<dbReference type="InterPro" id="IPR035992">
    <property type="entry name" value="Ricin_B-like_lectins"/>
</dbReference>
<feature type="compositionally biased region" description="Polar residues" evidence="1">
    <location>
        <begin position="747"/>
        <end position="758"/>
    </location>
</feature>
<dbReference type="PROSITE" id="PS50022">
    <property type="entry name" value="FA58C_3"/>
    <property type="match status" value="2"/>
</dbReference>